<accession>A0A8S3DAI8</accession>
<protein>
    <submittedName>
        <fullName evidence="1">Uncharacterized protein</fullName>
    </submittedName>
</protein>
<dbReference type="EMBL" id="CAJOBJ010261735">
    <property type="protein sequence ID" value="CAF5114449.1"/>
    <property type="molecule type" value="Genomic_DNA"/>
</dbReference>
<dbReference type="AlphaFoldDB" id="A0A8S3DAI8"/>
<feature type="non-terminal residue" evidence="1">
    <location>
        <position position="34"/>
    </location>
</feature>
<evidence type="ECO:0000313" key="2">
    <source>
        <dbReference type="EMBL" id="CAF5114449.1"/>
    </source>
</evidence>
<comment type="caution">
    <text evidence="1">The sequence shown here is derived from an EMBL/GenBank/DDBJ whole genome shotgun (WGS) entry which is preliminary data.</text>
</comment>
<evidence type="ECO:0000313" key="1">
    <source>
        <dbReference type="EMBL" id="CAF4997334.1"/>
    </source>
</evidence>
<name>A0A8S3DAI8_9BILA</name>
<proteinExistence type="predicted"/>
<gene>
    <name evidence="1" type="ORF">BYL167_LOCUS55342</name>
    <name evidence="2" type="ORF">GIL414_LOCUS63285</name>
</gene>
<reference evidence="1" key="1">
    <citation type="submission" date="2021-02" db="EMBL/GenBank/DDBJ databases">
        <authorList>
            <person name="Nowell W R."/>
        </authorList>
    </citation>
    <scope>NUCLEOTIDE SEQUENCE</scope>
</reference>
<dbReference type="EMBL" id="CAJOBH010205349">
    <property type="protein sequence ID" value="CAF4997334.1"/>
    <property type="molecule type" value="Genomic_DNA"/>
</dbReference>
<dbReference type="Proteomes" id="UP000681967">
    <property type="component" value="Unassembled WGS sequence"/>
</dbReference>
<organism evidence="1 3">
    <name type="scientific">Rotaria magnacalcarata</name>
    <dbReference type="NCBI Taxonomy" id="392030"/>
    <lineage>
        <taxon>Eukaryota</taxon>
        <taxon>Metazoa</taxon>
        <taxon>Spiralia</taxon>
        <taxon>Gnathifera</taxon>
        <taxon>Rotifera</taxon>
        <taxon>Eurotatoria</taxon>
        <taxon>Bdelloidea</taxon>
        <taxon>Philodinida</taxon>
        <taxon>Philodinidae</taxon>
        <taxon>Rotaria</taxon>
    </lineage>
</organism>
<evidence type="ECO:0000313" key="3">
    <source>
        <dbReference type="Proteomes" id="UP000681967"/>
    </source>
</evidence>
<sequence length="34" mass="3924">MINDLASNYDSDEDLEFDDRFDSINNVTRTANRG</sequence>
<dbReference type="Proteomes" id="UP000681720">
    <property type="component" value="Unassembled WGS sequence"/>
</dbReference>